<keyword evidence="2" id="KW-1185">Reference proteome</keyword>
<dbReference type="Proteomes" id="UP000197097">
    <property type="component" value="Unassembled WGS sequence"/>
</dbReference>
<evidence type="ECO:0000313" key="2">
    <source>
        <dbReference type="Proteomes" id="UP000197097"/>
    </source>
</evidence>
<organism evidence="1 2">
    <name type="scientific">Sphingopyxis witflariensis</name>
    <dbReference type="NCBI Taxonomy" id="173675"/>
    <lineage>
        <taxon>Bacteria</taxon>
        <taxon>Pseudomonadati</taxon>
        <taxon>Pseudomonadota</taxon>
        <taxon>Alphaproteobacteria</taxon>
        <taxon>Sphingomonadales</taxon>
        <taxon>Sphingomonadaceae</taxon>
        <taxon>Sphingopyxis</taxon>
    </lineage>
</organism>
<dbReference type="EMBL" id="NISJ01000014">
    <property type="protein sequence ID" value="OWQ91797.1"/>
    <property type="molecule type" value="Genomic_DNA"/>
</dbReference>
<reference evidence="1 2" key="1">
    <citation type="journal article" date="2002" name="Int. J. Syst. Evol. Microbiol.">
        <title>Sphingopyxis witflariensis sp. nov., isolated from activated sludge.</title>
        <authorList>
            <person name="Kampfer P."/>
            <person name="Witzenberger R."/>
            <person name="Denner E.B."/>
            <person name="Busse H.J."/>
            <person name="Neef A."/>
        </authorList>
    </citation>
    <scope>NUCLEOTIDE SEQUENCE [LARGE SCALE GENOMIC DNA]</scope>
    <source>
        <strain evidence="1 2">DSM 14551</strain>
    </source>
</reference>
<gene>
    <name evidence="1" type="ORF">CDQ91_18905</name>
</gene>
<accession>A0A246JHT4</accession>
<proteinExistence type="predicted"/>
<dbReference type="AlphaFoldDB" id="A0A246JHT4"/>
<name>A0A246JHT4_9SPHN</name>
<comment type="caution">
    <text evidence="1">The sequence shown here is derived from an EMBL/GenBank/DDBJ whole genome shotgun (WGS) entry which is preliminary data.</text>
</comment>
<evidence type="ECO:0000313" key="1">
    <source>
        <dbReference type="EMBL" id="OWQ91797.1"/>
    </source>
</evidence>
<sequence>MSSEVETSIDLKLNLRGISTSLDANGLGWFGCSHLVVNSHPEFVTPDLIRGPRGGRGYGCRIKSGMTMVGECLQRGVGVRFAKQAIAAMAGRAIDL</sequence>
<protein>
    <submittedName>
        <fullName evidence="1">Uncharacterized protein</fullName>
    </submittedName>
</protein>